<keyword evidence="8" id="KW-0547">Nucleotide-binding</keyword>
<dbReference type="PANTHER" id="PTHR22749">
    <property type="entry name" value="RIBOFLAVIN KINASE/FMN ADENYLYLTRANSFERASE"/>
    <property type="match status" value="1"/>
</dbReference>
<name>A0ABN0Z307_9BACI</name>
<keyword evidence="6" id="KW-0808">Transferase</keyword>
<evidence type="ECO:0000256" key="8">
    <source>
        <dbReference type="ARBA" id="ARBA00022741"/>
    </source>
</evidence>
<comment type="pathway">
    <text evidence="1">Cofactor biosynthesis; FAD biosynthesis; FAD from FMN: step 1/1.</text>
</comment>
<dbReference type="Gene3D" id="3.40.50.620">
    <property type="entry name" value="HUPs"/>
    <property type="match status" value="1"/>
</dbReference>
<evidence type="ECO:0000256" key="5">
    <source>
        <dbReference type="ARBA" id="ARBA00022643"/>
    </source>
</evidence>
<keyword evidence="4" id="KW-0285">Flavoprotein</keyword>
<dbReference type="InterPro" id="IPR023468">
    <property type="entry name" value="Riboflavin_kinase"/>
</dbReference>
<reference evidence="13 14" key="1">
    <citation type="journal article" date="2019" name="Int. J. Syst. Evol. Microbiol.">
        <title>The Global Catalogue of Microorganisms (GCM) 10K type strain sequencing project: providing services to taxonomists for standard genome sequencing and annotation.</title>
        <authorList>
            <consortium name="The Broad Institute Genomics Platform"/>
            <consortium name="The Broad Institute Genome Sequencing Center for Infectious Disease"/>
            <person name="Wu L."/>
            <person name="Ma J."/>
        </authorList>
    </citation>
    <scope>NUCLEOTIDE SEQUENCE [LARGE SCALE GENOMIC DNA]</scope>
    <source>
        <strain evidence="13 14">JCM 12149</strain>
    </source>
</reference>
<keyword evidence="5" id="KW-0288">FMN</keyword>
<dbReference type="PANTHER" id="PTHR22749:SF6">
    <property type="entry name" value="RIBOFLAVIN KINASE"/>
    <property type="match status" value="1"/>
</dbReference>
<keyword evidence="7" id="KW-0548">Nucleotidyltransferase</keyword>
<proteinExistence type="inferred from homology"/>
<evidence type="ECO:0000256" key="4">
    <source>
        <dbReference type="ARBA" id="ARBA00022630"/>
    </source>
</evidence>
<dbReference type="EMBL" id="BAAADM010000005">
    <property type="protein sequence ID" value="GAA0429302.1"/>
    <property type="molecule type" value="Genomic_DNA"/>
</dbReference>
<comment type="similarity">
    <text evidence="2">Belongs to the RibF family.</text>
</comment>
<evidence type="ECO:0000256" key="1">
    <source>
        <dbReference type="ARBA" id="ARBA00004726"/>
    </source>
</evidence>
<evidence type="ECO:0000256" key="10">
    <source>
        <dbReference type="ARBA" id="ARBA00022840"/>
    </source>
</evidence>
<dbReference type="RefSeq" id="WP_343750586.1">
    <property type="nucleotide sequence ID" value="NZ_BAAADM010000005.1"/>
</dbReference>
<dbReference type="InterPro" id="IPR015864">
    <property type="entry name" value="FAD_synthase"/>
</dbReference>
<protein>
    <recommendedName>
        <fullName evidence="3">FAD synthase</fullName>
        <ecNumber evidence="3">2.7.7.2</ecNumber>
    </recommendedName>
</protein>
<dbReference type="EC" id="2.7.7.2" evidence="3"/>
<dbReference type="InterPro" id="IPR014729">
    <property type="entry name" value="Rossmann-like_a/b/a_fold"/>
</dbReference>
<dbReference type="Proteomes" id="UP001501459">
    <property type="component" value="Unassembled WGS sequence"/>
</dbReference>
<organism evidence="13 14">
    <name type="scientific">Lentibacillus halophilus</name>
    <dbReference type="NCBI Taxonomy" id="295065"/>
    <lineage>
        <taxon>Bacteria</taxon>
        <taxon>Bacillati</taxon>
        <taxon>Bacillota</taxon>
        <taxon>Bacilli</taxon>
        <taxon>Bacillales</taxon>
        <taxon>Bacillaceae</taxon>
        <taxon>Lentibacillus</taxon>
    </lineage>
</organism>
<accession>A0ABN0Z307</accession>
<dbReference type="Pfam" id="PF06574">
    <property type="entry name" value="FAD_syn"/>
    <property type="match status" value="1"/>
</dbReference>
<dbReference type="CDD" id="cd02064">
    <property type="entry name" value="FAD_synthetase_N"/>
    <property type="match status" value="1"/>
</dbReference>
<evidence type="ECO:0000256" key="9">
    <source>
        <dbReference type="ARBA" id="ARBA00022827"/>
    </source>
</evidence>
<evidence type="ECO:0000256" key="6">
    <source>
        <dbReference type="ARBA" id="ARBA00022679"/>
    </source>
</evidence>
<gene>
    <name evidence="13" type="ORF">GCM10008983_02040</name>
</gene>
<keyword evidence="9" id="KW-0274">FAD</keyword>
<evidence type="ECO:0000256" key="7">
    <source>
        <dbReference type="ARBA" id="ARBA00022695"/>
    </source>
</evidence>
<comment type="catalytic activity">
    <reaction evidence="11">
        <text>FMN + ATP + H(+) = FAD + diphosphate</text>
        <dbReference type="Rhea" id="RHEA:17237"/>
        <dbReference type="ChEBI" id="CHEBI:15378"/>
        <dbReference type="ChEBI" id="CHEBI:30616"/>
        <dbReference type="ChEBI" id="CHEBI:33019"/>
        <dbReference type="ChEBI" id="CHEBI:57692"/>
        <dbReference type="ChEBI" id="CHEBI:58210"/>
        <dbReference type="EC" id="2.7.7.2"/>
    </reaction>
</comment>
<sequence>MKVHSADTLQLPESLVTIGAFDGVHVGHQTLIKNARLQAKAYNVPLVVYTFDPPPKVYFQHAILLTPLSEKLKKLEKLGVDHVITASFDAAFLSRGTDMFINELKELNPIEIWEGPDFRFGRDRNGDINTLKEYFSVEVFEPIHCDEGEVISSTRIRTLLLNNQIKDAQQLLLLSLDRTGS</sequence>
<evidence type="ECO:0000313" key="14">
    <source>
        <dbReference type="Proteomes" id="UP001501459"/>
    </source>
</evidence>
<evidence type="ECO:0000256" key="3">
    <source>
        <dbReference type="ARBA" id="ARBA00012393"/>
    </source>
</evidence>
<evidence type="ECO:0000313" key="13">
    <source>
        <dbReference type="EMBL" id="GAA0429302.1"/>
    </source>
</evidence>
<keyword evidence="10" id="KW-0067">ATP-binding</keyword>
<dbReference type="SUPFAM" id="SSF52374">
    <property type="entry name" value="Nucleotidylyl transferase"/>
    <property type="match status" value="1"/>
</dbReference>
<keyword evidence="14" id="KW-1185">Reference proteome</keyword>
<evidence type="ECO:0000256" key="2">
    <source>
        <dbReference type="ARBA" id="ARBA00010214"/>
    </source>
</evidence>
<comment type="caution">
    <text evidence="13">The sequence shown here is derived from an EMBL/GenBank/DDBJ whole genome shotgun (WGS) entry which is preliminary data.</text>
</comment>
<evidence type="ECO:0000259" key="12">
    <source>
        <dbReference type="Pfam" id="PF06574"/>
    </source>
</evidence>
<feature type="domain" description="FAD synthetase" evidence="12">
    <location>
        <begin position="12"/>
        <end position="155"/>
    </location>
</feature>
<evidence type="ECO:0000256" key="11">
    <source>
        <dbReference type="ARBA" id="ARBA00049494"/>
    </source>
</evidence>